<evidence type="ECO:0000313" key="1">
    <source>
        <dbReference type="EMBL" id="CAG8464059.1"/>
    </source>
</evidence>
<name>A0ACA9KBW4_9GLOM</name>
<reference evidence="1" key="1">
    <citation type="submission" date="2021-06" db="EMBL/GenBank/DDBJ databases">
        <authorList>
            <person name="Kallberg Y."/>
            <person name="Tangrot J."/>
            <person name="Rosling A."/>
        </authorList>
    </citation>
    <scope>NUCLEOTIDE SEQUENCE</scope>
    <source>
        <strain evidence="1">CL356</strain>
    </source>
</reference>
<dbReference type="EMBL" id="CAJVPT010001533">
    <property type="protein sequence ID" value="CAG8464059.1"/>
    <property type="molecule type" value="Genomic_DNA"/>
</dbReference>
<protein>
    <submittedName>
        <fullName evidence="1">3957_t:CDS:1</fullName>
    </submittedName>
</protein>
<gene>
    <name evidence="1" type="ORF">ACOLOM_LOCUS1294</name>
</gene>
<dbReference type="Proteomes" id="UP000789525">
    <property type="component" value="Unassembled WGS sequence"/>
</dbReference>
<evidence type="ECO:0000313" key="2">
    <source>
        <dbReference type="Proteomes" id="UP000789525"/>
    </source>
</evidence>
<organism evidence="1 2">
    <name type="scientific">Acaulospora colombiana</name>
    <dbReference type="NCBI Taxonomy" id="27376"/>
    <lineage>
        <taxon>Eukaryota</taxon>
        <taxon>Fungi</taxon>
        <taxon>Fungi incertae sedis</taxon>
        <taxon>Mucoromycota</taxon>
        <taxon>Glomeromycotina</taxon>
        <taxon>Glomeromycetes</taxon>
        <taxon>Diversisporales</taxon>
        <taxon>Acaulosporaceae</taxon>
        <taxon>Acaulospora</taxon>
    </lineage>
</organism>
<comment type="caution">
    <text evidence="1">The sequence shown here is derived from an EMBL/GenBank/DDBJ whole genome shotgun (WGS) entry which is preliminary data.</text>
</comment>
<accession>A0ACA9KBW4</accession>
<keyword evidence="2" id="KW-1185">Reference proteome</keyword>
<proteinExistence type="predicted"/>
<sequence>MYDRYQNQKFITTNNANTRRTPSWIKIRVKQYALRIDLNSESSSSGSSLKRKVSSLGGASSSKSVKK</sequence>